<sequence>MCPSASSVPSSGQDSLMDTNTYHWVDQFQVFLTQSFHEGALISEATNSVEIRAGQSSHFKDNMLQPATAADPSIWDTGDGAGPNTSFGVGGIPNTLHAGIKQSTGNGRDSIIYVDPNVHIATGLIQLTPKSSYLCFWKMIHPNETIAHITPSEGFEWSFDPGQTTRTLRFGYEVPDSQSGNESPTWFQE</sequence>
<accession>A0A9P5H8U8</accession>
<dbReference type="EMBL" id="JAANBB010000064">
    <property type="protein sequence ID" value="KAF7552233.1"/>
    <property type="molecule type" value="Genomic_DNA"/>
</dbReference>
<dbReference type="AlphaFoldDB" id="A0A9P5H8U8"/>
<proteinExistence type="predicted"/>
<name>A0A9P5H8U8_9HYPO</name>
<organism evidence="1 2">
    <name type="scientific">Cylindrodendrum hubeiense</name>
    <dbReference type="NCBI Taxonomy" id="595255"/>
    <lineage>
        <taxon>Eukaryota</taxon>
        <taxon>Fungi</taxon>
        <taxon>Dikarya</taxon>
        <taxon>Ascomycota</taxon>
        <taxon>Pezizomycotina</taxon>
        <taxon>Sordariomycetes</taxon>
        <taxon>Hypocreomycetidae</taxon>
        <taxon>Hypocreales</taxon>
        <taxon>Nectriaceae</taxon>
        <taxon>Cylindrodendrum</taxon>
    </lineage>
</organism>
<evidence type="ECO:0000313" key="2">
    <source>
        <dbReference type="Proteomes" id="UP000722485"/>
    </source>
</evidence>
<gene>
    <name evidence="1" type="ORF">G7Z17_g4457</name>
</gene>
<dbReference type="Proteomes" id="UP000722485">
    <property type="component" value="Unassembled WGS sequence"/>
</dbReference>
<comment type="caution">
    <text evidence="1">The sequence shown here is derived from an EMBL/GenBank/DDBJ whole genome shotgun (WGS) entry which is preliminary data.</text>
</comment>
<protein>
    <submittedName>
        <fullName evidence="1">Uncharacterized protein</fullName>
    </submittedName>
</protein>
<reference evidence="1" key="1">
    <citation type="submission" date="2020-03" db="EMBL/GenBank/DDBJ databases">
        <title>Draft Genome Sequence of Cylindrodendrum hubeiense.</title>
        <authorList>
            <person name="Buettner E."/>
            <person name="Kellner H."/>
        </authorList>
    </citation>
    <scope>NUCLEOTIDE SEQUENCE</scope>
    <source>
        <strain evidence="1">IHI 201604</strain>
    </source>
</reference>
<dbReference type="OrthoDB" id="2987506at2759"/>
<keyword evidence="2" id="KW-1185">Reference proteome</keyword>
<evidence type="ECO:0000313" key="1">
    <source>
        <dbReference type="EMBL" id="KAF7552233.1"/>
    </source>
</evidence>